<name>A0A699IPX7_TANCI</name>
<feature type="compositionally biased region" description="Basic residues" evidence="1">
    <location>
        <begin position="132"/>
        <end position="145"/>
    </location>
</feature>
<gene>
    <name evidence="2" type="ORF">Tci_546271</name>
</gene>
<comment type="caution">
    <text evidence="2">The sequence shown here is derived from an EMBL/GenBank/DDBJ whole genome shotgun (WGS) entry which is preliminary data.</text>
</comment>
<protein>
    <submittedName>
        <fullName evidence="2">FAR1 DNA binding domain, zinc finger, SWIM-type, MULE transposase domain, FHY3/FAR1 family</fullName>
    </submittedName>
</protein>
<organism evidence="2">
    <name type="scientific">Tanacetum cinerariifolium</name>
    <name type="common">Dalmatian daisy</name>
    <name type="synonym">Chrysanthemum cinerariifolium</name>
    <dbReference type="NCBI Taxonomy" id="118510"/>
    <lineage>
        <taxon>Eukaryota</taxon>
        <taxon>Viridiplantae</taxon>
        <taxon>Streptophyta</taxon>
        <taxon>Embryophyta</taxon>
        <taxon>Tracheophyta</taxon>
        <taxon>Spermatophyta</taxon>
        <taxon>Magnoliopsida</taxon>
        <taxon>eudicotyledons</taxon>
        <taxon>Gunneridae</taxon>
        <taxon>Pentapetalae</taxon>
        <taxon>asterids</taxon>
        <taxon>campanulids</taxon>
        <taxon>Asterales</taxon>
        <taxon>Asteraceae</taxon>
        <taxon>Asteroideae</taxon>
        <taxon>Anthemideae</taxon>
        <taxon>Anthemidinae</taxon>
        <taxon>Tanacetum</taxon>
    </lineage>
</organism>
<proteinExistence type="predicted"/>
<feature type="compositionally biased region" description="Basic and acidic residues" evidence="1">
    <location>
        <begin position="117"/>
        <end position="131"/>
    </location>
</feature>
<evidence type="ECO:0000256" key="1">
    <source>
        <dbReference type="SAM" id="MobiDB-lite"/>
    </source>
</evidence>
<accession>A0A699IPX7</accession>
<sequence length="164" mass="18197">ITGASDVVQSKVLEFYWIFESFTDRLVHDLDKLHIYKDKMKELLNQAEIDVPTVLKVSSKAVMSVMLGVDEPKNVLIGNPNLSKVKGTGCFSRMKPVAEVTAKELAKRRTCGLCGGKEGHNKRTHTNEHASKKPKVQAALKKKASPKQQDSQPRRSGLRSSTPK</sequence>
<feature type="region of interest" description="Disordered" evidence="1">
    <location>
        <begin position="114"/>
        <end position="164"/>
    </location>
</feature>
<reference evidence="2" key="1">
    <citation type="journal article" date="2019" name="Sci. Rep.">
        <title>Draft genome of Tanacetum cinerariifolium, the natural source of mosquito coil.</title>
        <authorList>
            <person name="Yamashiro T."/>
            <person name="Shiraishi A."/>
            <person name="Satake H."/>
            <person name="Nakayama K."/>
        </authorList>
    </citation>
    <scope>NUCLEOTIDE SEQUENCE</scope>
</reference>
<dbReference type="AlphaFoldDB" id="A0A699IPX7"/>
<dbReference type="EMBL" id="BKCJ010317618">
    <property type="protein sequence ID" value="GEZ74298.1"/>
    <property type="molecule type" value="Genomic_DNA"/>
</dbReference>
<feature type="non-terminal residue" evidence="2">
    <location>
        <position position="1"/>
    </location>
</feature>
<evidence type="ECO:0000313" key="2">
    <source>
        <dbReference type="EMBL" id="GEZ74298.1"/>
    </source>
</evidence>